<dbReference type="RefSeq" id="WP_344641303.1">
    <property type="nucleotide sequence ID" value="NZ_BAAATR010000076.1"/>
</dbReference>
<dbReference type="EMBL" id="BAAATR010000076">
    <property type="protein sequence ID" value="GAA2280436.1"/>
    <property type="molecule type" value="Genomic_DNA"/>
</dbReference>
<feature type="compositionally biased region" description="Basic residues" evidence="1">
    <location>
        <begin position="83"/>
        <end position="93"/>
    </location>
</feature>
<evidence type="ECO:0000256" key="1">
    <source>
        <dbReference type="SAM" id="MobiDB-lite"/>
    </source>
</evidence>
<comment type="caution">
    <text evidence="2">The sequence shown here is derived from an EMBL/GenBank/DDBJ whole genome shotgun (WGS) entry which is preliminary data.</text>
</comment>
<reference evidence="3" key="1">
    <citation type="journal article" date="2019" name="Int. J. Syst. Evol. Microbiol.">
        <title>The Global Catalogue of Microorganisms (GCM) 10K type strain sequencing project: providing services to taxonomists for standard genome sequencing and annotation.</title>
        <authorList>
            <consortium name="The Broad Institute Genomics Platform"/>
            <consortium name="The Broad Institute Genome Sequencing Center for Infectious Disease"/>
            <person name="Wu L."/>
            <person name="Ma J."/>
        </authorList>
    </citation>
    <scope>NUCLEOTIDE SEQUENCE [LARGE SCALE GENOMIC DNA]</scope>
    <source>
        <strain evidence="3">JCM 7356</strain>
    </source>
</reference>
<name>A0ABP5RY02_9ACTN</name>
<proteinExistence type="predicted"/>
<organism evidence="2 3">
    <name type="scientific">Kitasatospora cystarginea</name>
    <dbReference type="NCBI Taxonomy" id="58350"/>
    <lineage>
        <taxon>Bacteria</taxon>
        <taxon>Bacillati</taxon>
        <taxon>Actinomycetota</taxon>
        <taxon>Actinomycetes</taxon>
        <taxon>Kitasatosporales</taxon>
        <taxon>Streptomycetaceae</taxon>
        <taxon>Kitasatospora</taxon>
    </lineage>
</organism>
<keyword evidence="3" id="KW-1185">Reference proteome</keyword>
<evidence type="ECO:0000313" key="3">
    <source>
        <dbReference type="Proteomes" id="UP001500305"/>
    </source>
</evidence>
<feature type="region of interest" description="Disordered" evidence="1">
    <location>
        <begin position="70"/>
        <end position="103"/>
    </location>
</feature>
<evidence type="ECO:0000313" key="2">
    <source>
        <dbReference type="EMBL" id="GAA2280436.1"/>
    </source>
</evidence>
<dbReference type="Proteomes" id="UP001500305">
    <property type="component" value="Unassembled WGS sequence"/>
</dbReference>
<accession>A0ABP5RY02</accession>
<gene>
    <name evidence="2" type="ORF">GCM10010430_78010</name>
</gene>
<sequence>MRLVFVCQECTIAYLPPDGLRYGDGTAASSVWCSACQAVMTERGIEEPAELAAVAVIMAVRAMRAALASRMGSAGTHPDRRPSRPARTSRGRVRPAGARTRLG</sequence>
<protein>
    <submittedName>
        <fullName evidence="2">Uncharacterized protein</fullName>
    </submittedName>
</protein>